<dbReference type="RefSeq" id="XP_018987129.1">
    <property type="nucleotide sequence ID" value="XM_019132307.1"/>
</dbReference>
<dbReference type="InterPro" id="IPR027267">
    <property type="entry name" value="AH/BAR_dom_sf"/>
</dbReference>
<dbReference type="Pfam" id="PF00787">
    <property type="entry name" value="PX"/>
    <property type="match status" value="1"/>
</dbReference>
<feature type="compositionally biased region" description="Polar residues" evidence="2">
    <location>
        <begin position="480"/>
        <end position="494"/>
    </location>
</feature>
<dbReference type="InterPro" id="IPR001683">
    <property type="entry name" value="PX_dom"/>
</dbReference>
<dbReference type="PANTHER" id="PTHR47433:SF1">
    <property type="entry name" value="VACUOLAR PROTEIN SORTING-ASSOCIATED PROTEIN 17"/>
    <property type="match status" value="1"/>
</dbReference>
<dbReference type="GO" id="GO:0030905">
    <property type="term" value="C:retromer, tubulation complex"/>
    <property type="evidence" value="ECO:0007669"/>
    <property type="project" value="EnsemblFungi"/>
</dbReference>
<gene>
    <name evidence="4" type="ORF">BABINDRAFT_58495</name>
</gene>
<dbReference type="GO" id="GO:0042147">
    <property type="term" value="P:retrograde transport, endosome to Golgi"/>
    <property type="evidence" value="ECO:0007669"/>
    <property type="project" value="EnsemblFungi"/>
</dbReference>
<dbReference type="InterPro" id="IPR053055">
    <property type="entry name" value="VPS17"/>
</dbReference>
<evidence type="ECO:0000256" key="2">
    <source>
        <dbReference type="SAM" id="MobiDB-lite"/>
    </source>
</evidence>
<dbReference type="Proteomes" id="UP000094336">
    <property type="component" value="Unassembled WGS sequence"/>
</dbReference>
<dbReference type="Gene3D" id="3.30.1520.10">
    <property type="entry name" value="Phox-like domain"/>
    <property type="match status" value="1"/>
</dbReference>
<dbReference type="PANTHER" id="PTHR47433">
    <property type="entry name" value="VACUOLAR PROTEIN SORTING-ASSOCIATED PROTEIN 17"/>
    <property type="match status" value="1"/>
</dbReference>
<evidence type="ECO:0000313" key="5">
    <source>
        <dbReference type="Proteomes" id="UP000094336"/>
    </source>
</evidence>
<evidence type="ECO:0000313" key="4">
    <source>
        <dbReference type="EMBL" id="ODQ81801.1"/>
    </source>
</evidence>
<dbReference type="OrthoDB" id="9976382at2759"/>
<keyword evidence="1" id="KW-0813">Transport</keyword>
<name>A0A1E3QVW5_9ASCO</name>
<feature type="region of interest" description="Disordered" evidence="2">
    <location>
        <begin position="1"/>
        <end position="41"/>
    </location>
</feature>
<dbReference type="GO" id="GO:0032266">
    <property type="term" value="F:phosphatidylinositol-3-phosphate binding"/>
    <property type="evidence" value="ECO:0007669"/>
    <property type="project" value="EnsemblFungi"/>
</dbReference>
<reference evidence="5" key="1">
    <citation type="submission" date="2016-05" db="EMBL/GenBank/DDBJ databases">
        <title>Comparative genomics of biotechnologically important yeasts.</title>
        <authorList>
            <consortium name="DOE Joint Genome Institute"/>
            <person name="Riley R."/>
            <person name="Haridas S."/>
            <person name="Wolfe K.H."/>
            <person name="Lopes M.R."/>
            <person name="Hittinger C.T."/>
            <person name="Goker M."/>
            <person name="Salamov A."/>
            <person name="Wisecaver J."/>
            <person name="Long T.M."/>
            <person name="Aerts A.L."/>
            <person name="Barry K."/>
            <person name="Choi C."/>
            <person name="Clum A."/>
            <person name="Coughlan A.Y."/>
            <person name="Deshpande S."/>
            <person name="Douglass A.P."/>
            <person name="Hanson S.J."/>
            <person name="Klenk H.-P."/>
            <person name="Labutti K."/>
            <person name="Lapidus A."/>
            <person name="Lindquist E."/>
            <person name="Lipzen A."/>
            <person name="Meier-Kolthoff J.P."/>
            <person name="Ohm R.A."/>
            <person name="Otillar R.P."/>
            <person name="Pangilinan J."/>
            <person name="Peng Y."/>
            <person name="Rokas A."/>
            <person name="Rosa C.A."/>
            <person name="Scheuner C."/>
            <person name="Sibirny A.A."/>
            <person name="Slot J.C."/>
            <person name="Stielow J.B."/>
            <person name="Sun H."/>
            <person name="Kurtzman C.P."/>
            <person name="Blackwell M."/>
            <person name="Grigoriev I.V."/>
            <person name="Jeffries T.W."/>
        </authorList>
    </citation>
    <scope>NUCLEOTIDE SEQUENCE [LARGE SCALE GENOMIC DNA]</scope>
    <source>
        <strain evidence="5">NRRL Y-12698</strain>
    </source>
</reference>
<accession>A0A1E3QVW5</accession>
<feature type="region of interest" description="Disordered" evidence="2">
    <location>
        <begin position="501"/>
        <end position="520"/>
    </location>
</feature>
<organism evidence="4 5">
    <name type="scientific">Babjeviella inositovora NRRL Y-12698</name>
    <dbReference type="NCBI Taxonomy" id="984486"/>
    <lineage>
        <taxon>Eukaryota</taxon>
        <taxon>Fungi</taxon>
        <taxon>Dikarya</taxon>
        <taxon>Ascomycota</taxon>
        <taxon>Saccharomycotina</taxon>
        <taxon>Pichiomycetes</taxon>
        <taxon>Serinales incertae sedis</taxon>
        <taxon>Babjeviella</taxon>
    </lineage>
</organism>
<evidence type="ECO:0000256" key="1">
    <source>
        <dbReference type="PIRNR" id="PIRNR011791"/>
    </source>
</evidence>
<dbReference type="GO" id="GO:0005768">
    <property type="term" value="C:endosome"/>
    <property type="evidence" value="ECO:0007669"/>
    <property type="project" value="EnsemblFungi"/>
</dbReference>
<protein>
    <recommendedName>
        <fullName evidence="1">Vacuolar protein sorting-associated protein 17</fullName>
    </recommendedName>
</protein>
<evidence type="ECO:0000259" key="3">
    <source>
        <dbReference type="Pfam" id="PF00787"/>
    </source>
</evidence>
<dbReference type="EMBL" id="KV454427">
    <property type="protein sequence ID" value="ODQ81801.1"/>
    <property type="molecule type" value="Genomic_DNA"/>
</dbReference>
<dbReference type="GO" id="GO:0005829">
    <property type="term" value="C:cytosol"/>
    <property type="evidence" value="ECO:0007669"/>
    <property type="project" value="GOC"/>
</dbReference>
<comment type="subunit">
    <text evidence="1">Component of the retromer complex.</text>
</comment>
<dbReference type="SUPFAM" id="SSF64268">
    <property type="entry name" value="PX domain"/>
    <property type="match status" value="1"/>
</dbReference>
<dbReference type="InterPro" id="IPR014461">
    <property type="entry name" value="Retromer_complex_Vps17"/>
</dbReference>
<dbReference type="Gene3D" id="1.20.1270.60">
    <property type="entry name" value="Arfaptin homology (AH) domain/BAR domain"/>
    <property type="match status" value="1"/>
</dbReference>
<keyword evidence="5" id="KW-1185">Reference proteome</keyword>
<dbReference type="InterPro" id="IPR036871">
    <property type="entry name" value="PX_dom_sf"/>
</dbReference>
<dbReference type="STRING" id="984486.A0A1E3QVW5"/>
<proteinExistence type="inferred from homology"/>
<sequence>MTSAVPYNPDDFDVNNPLGDDFDNNPLGADFSNNPLGADTPDDTVDVPIDEPAEASTIIPGHTITAIVSDEELHRLLPERFHAQKSQAKITVKISTIDFSKRENPIVTLDFTLEHLPGYRKAAYKDVRRSYAALGKFQKYLEIANLEVFVPSVPPAVTSYPTGEQEQTKVRRDLQNWLDYVTGNPVVIRDDEFVHFIESDFDYTVINAHHKAAVATGLKRKTLKQLQPPYDSFTELAEFRPFVKSVYQTATKLTKQMERIGRLDRLHSVALADFGAAFQPLAEAEAGRARAVSHPGMVRMWQKVAKTLAANADLLLAQSAVELATLGDEFRIVASDAYIVKECLTNRHLVMRELIQAQDSTKSSHTRVVKIKNRSVIDPLKVDEAIKALEFATQIEKNLTLQVKRISGEMIIERGEIMARMETRLNSAVTSYTLAKIETARKTLRNLEQIRGDIRAVDERGGLSRLGRDHLPARGECGAASQSNKGDSWSNRTTRAIDVVKNRSDEQEMEPEEPQGPAFDARSAAALLGSCTF</sequence>
<keyword evidence="1" id="KW-0653">Protein transport</keyword>
<dbReference type="PIRSF" id="PIRSF011791">
    <property type="entry name" value="Vps17"/>
    <property type="match status" value="1"/>
</dbReference>
<dbReference type="AlphaFoldDB" id="A0A1E3QVW5"/>
<comment type="function">
    <text evidence="1">Component of the membrane-associated retromer complex which is essential in endosome-to-Golgi retrograde transport.</text>
</comment>
<dbReference type="GO" id="GO:0140318">
    <property type="term" value="F:protein transporter activity"/>
    <property type="evidence" value="ECO:0007669"/>
    <property type="project" value="EnsemblFungi"/>
</dbReference>
<feature type="domain" description="PX" evidence="3">
    <location>
        <begin position="121"/>
        <end position="200"/>
    </location>
</feature>
<dbReference type="GeneID" id="30150160"/>
<comment type="similarity">
    <text evidence="1">Belongs to the VPS17 family.</text>
</comment>
<feature type="region of interest" description="Disordered" evidence="2">
    <location>
        <begin position="474"/>
        <end position="494"/>
    </location>
</feature>
<dbReference type="GO" id="GO:0006886">
    <property type="term" value="P:intracellular protein transport"/>
    <property type="evidence" value="ECO:0007669"/>
    <property type="project" value="TreeGrafter"/>
</dbReference>